<dbReference type="CDD" id="cd06170">
    <property type="entry name" value="LuxR_C_like"/>
    <property type="match status" value="1"/>
</dbReference>
<name>A0ABS4X8Z5_9MICC</name>
<keyword evidence="3" id="KW-0804">Transcription</keyword>
<evidence type="ECO:0000256" key="3">
    <source>
        <dbReference type="ARBA" id="ARBA00023163"/>
    </source>
</evidence>
<reference evidence="5 6" key="1">
    <citation type="submission" date="2021-03" db="EMBL/GenBank/DDBJ databases">
        <title>Sequencing the genomes of 1000 actinobacteria strains.</title>
        <authorList>
            <person name="Klenk H.-P."/>
        </authorList>
    </citation>
    <scope>NUCLEOTIDE SEQUENCE [LARGE SCALE GENOMIC DNA]</scope>
    <source>
        <strain evidence="5 6">DSM 15797</strain>
    </source>
</reference>
<keyword evidence="6" id="KW-1185">Reference proteome</keyword>
<feature type="domain" description="HTH luxR-type" evidence="4">
    <location>
        <begin position="628"/>
        <end position="693"/>
    </location>
</feature>
<comment type="caution">
    <text evidence="5">The sequence shown here is derived from an EMBL/GenBank/DDBJ whole genome shotgun (WGS) entry which is preliminary data.</text>
</comment>
<evidence type="ECO:0000256" key="2">
    <source>
        <dbReference type="ARBA" id="ARBA00023125"/>
    </source>
</evidence>
<dbReference type="SMART" id="SM00421">
    <property type="entry name" value="HTH_LUXR"/>
    <property type="match status" value="1"/>
</dbReference>
<dbReference type="Pfam" id="PF00196">
    <property type="entry name" value="GerE"/>
    <property type="match status" value="1"/>
</dbReference>
<evidence type="ECO:0000259" key="4">
    <source>
        <dbReference type="PROSITE" id="PS50043"/>
    </source>
</evidence>
<evidence type="ECO:0000313" key="6">
    <source>
        <dbReference type="Proteomes" id="UP001296993"/>
    </source>
</evidence>
<accession>A0ABS4X8Z5</accession>
<sequence>MTEDYAWRPNFGGKANANGEKYVEKSLGGNPREIYLDELKTLLREDSATALVMLGGHGDDRVALLALAQGQVAEDNELIYVVGTAYAQRLNYGALAFLLTDIGPNDSIGPADVIRSISKMARPAGCRPVVVVQFPQLLDAQSRAVLSQMAYSRSILLVILAAHAEFLPAEFVPLCGGPGYHEVNVDPFTVGEAHQALIDEFGVVPTPVATAEMWRRSQGCPGWLEALAHDAVASGKLAVRDGHLILEHGPWPHGARVESMALSQLSILSDAERRLVQRLAAAGSMTISPLKESELADVDHLIGWGFVERIGNNREAIRLSSRLLEDVLRSEMHVEPSNQNSSTGSDEGNFFDFISGHPNGYRELAGSENTRAFDLCRLLDGLRSSLLDGELEDAEQAIHRILPEYLEELPAELFEVIAVAQAILHVIADRFHQAEPVLDSMYAQLEDSEATYDLWLIRSMRNFIQDIGDPSRHTSLPFTEHWDSARWWFTELLASPETTAGRDLQITDELHENVSQRELLELIVGLRHGYQFHNRLSDHKVDCASSRSGTALTLMASVSERDLESKLLAGLEAMIDAGLVVFALPRANGALEKLSPSGQSLVASWVNRRRKSNTSHSKAAREEFLEGESPLLEVLTRREKFVATAAAQGLNNQQIAKDAGVSIRTVEGHLYQIYSKLAIGGRRELSTMVASLEIGSGVKV</sequence>
<evidence type="ECO:0000313" key="5">
    <source>
        <dbReference type="EMBL" id="MBP2384940.1"/>
    </source>
</evidence>
<evidence type="ECO:0000256" key="1">
    <source>
        <dbReference type="ARBA" id="ARBA00023015"/>
    </source>
</evidence>
<dbReference type="SUPFAM" id="SSF46894">
    <property type="entry name" value="C-terminal effector domain of the bipartite response regulators"/>
    <property type="match status" value="1"/>
</dbReference>
<dbReference type="InterPro" id="IPR036388">
    <property type="entry name" value="WH-like_DNA-bd_sf"/>
</dbReference>
<dbReference type="InterPro" id="IPR000792">
    <property type="entry name" value="Tscrpt_reg_LuxR_C"/>
</dbReference>
<dbReference type="PROSITE" id="PS50043">
    <property type="entry name" value="HTH_LUXR_2"/>
    <property type="match status" value="1"/>
</dbReference>
<gene>
    <name evidence="5" type="ORF">JOF47_000451</name>
</gene>
<organism evidence="5 6">
    <name type="scientific">Paeniglutamicibacter kerguelensis</name>
    <dbReference type="NCBI Taxonomy" id="254788"/>
    <lineage>
        <taxon>Bacteria</taxon>
        <taxon>Bacillati</taxon>
        <taxon>Actinomycetota</taxon>
        <taxon>Actinomycetes</taxon>
        <taxon>Micrococcales</taxon>
        <taxon>Micrococcaceae</taxon>
        <taxon>Paeniglutamicibacter</taxon>
    </lineage>
</organism>
<proteinExistence type="predicted"/>
<dbReference type="InterPro" id="IPR016032">
    <property type="entry name" value="Sig_transdc_resp-reg_C-effctor"/>
</dbReference>
<dbReference type="PANTHER" id="PTHR44688">
    <property type="entry name" value="DNA-BINDING TRANSCRIPTIONAL ACTIVATOR DEVR_DOSR"/>
    <property type="match status" value="1"/>
</dbReference>
<dbReference type="PRINTS" id="PR00038">
    <property type="entry name" value="HTHLUXR"/>
</dbReference>
<dbReference type="Proteomes" id="UP001296993">
    <property type="component" value="Unassembled WGS sequence"/>
</dbReference>
<dbReference type="PANTHER" id="PTHR44688:SF16">
    <property type="entry name" value="DNA-BINDING TRANSCRIPTIONAL ACTIVATOR DEVR_DOSR"/>
    <property type="match status" value="1"/>
</dbReference>
<keyword evidence="2 5" id="KW-0238">DNA-binding</keyword>
<keyword evidence="1" id="KW-0805">Transcription regulation</keyword>
<protein>
    <submittedName>
        <fullName evidence="5">DNA-binding NarL/FixJ family response regulator</fullName>
    </submittedName>
</protein>
<dbReference type="RefSeq" id="WP_209995688.1">
    <property type="nucleotide sequence ID" value="NZ_BAAAJY010000006.1"/>
</dbReference>
<dbReference type="GO" id="GO:0003677">
    <property type="term" value="F:DNA binding"/>
    <property type="evidence" value="ECO:0007669"/>
    <property type="project" value="UniProtKB-KW"/>
</dbReference>
<dbReference type="EMBL" id="JAGIOF010000001">
    <property type="protein sequence ID" value="MBP2384940.1"/>
    <property type="molecule type" value="Genomic_DNA"/>
</dbReference>
<dbReference type="Gene3D" id="1.10.10.10">
    <property type="entry name" value="Winged helix-like DNA-binding domain superfamily/Winged helix DNA-binding domain"/>
    <property type="match status" value="1"/>
</dbReference>